<gene>
    <name evidence="3" type="ORF">BG57_23415</name>
    <name evidence="2" type="ORF">GCM10010985_25730</name>
</gene>
<dbReference type="InterPro" id="IPR009057">
    <property type="entry name" value="Homeodomain-like_sf"/>
</dbReference>
<dbReference type="EMBL" id="BMEG01000003">
    <property type="protein sequence ID" value="GGD70094.1"/>
    <property type="molecule type" value="Genomic_DNA"/>
</dbReference>
<dbReference type="SUPFAM" id="SSF46689">
    <property type="entry name" value="Homeodomain-like"/>
    <property type="match status" value="1"/>
</dbReference>
<accession>A0A069NGI4</accession>
<reference evidence="2" key="4">
    <citation type="submission" date="2024-05" db="EMBL/GenBank/DDBJ databases">
        <authorList>
            <person name="Sun Q."/>
            <person name="Zhou Y."/>
        </authorList>
    </citation>
    <scope>NUCLEOTIDE SEQUENCE</scope>
    <source>
        <strain evidence="2">CGMCC 1.11013</strain>
    </source>
</reference>
<proteinExistence type="predicted"/>
<evidence type="ECO:0000313" key="5">
    <source>
        <dbReference type="Proteomes" id="UP000597138"/>
    </source>
</evidence>
<dbReference type="STRING" id="1071679.BG57_23415"/>
<evidence type="ECO:0000313" key="3">
    <source>
        <dbReference type="EMBL" id="KDR27197.1"/>
    </source>
</evidence>
<dbReference type="GO" id="GO:0003677">
    <property type="term" value="F:DNA binding"/>
    <property type="evidence" value="ECO:0007669"/>
    <property type="project" value="InterPro"/>
</dbReference>
<dbReference type="InterPro" id="IPR002514">
    <property type="entry name" value="Transposase_8"/>
</dbReference>
<dbReference type="InterPro" id="IPR051839">
    <property type="entry name" value="RD_transcriptional_regulator"/>
</dbReference>
<comment type="caution">
    <text evidence="3">The sequence shown here is derived from an EMBL/GenBank/DDBJ whole genome shotgun (WGS) entry which is preliminary data.</text>
</comment>
<dbReference type="EMBL" id="JFHE01000045">
    <property type="protein sequence ID" value="KDR27197.1"/>
    <property type="molecule type" value="Genomic_DNA"/>
</dbReference>
<name>A0A069NGI4_9BURK</name>
<evidence type="ECO:0000313" key="4">
    <source>
        <dbReference type="Proteomes" id="UP000027439"/>
    </source>
</evidence>
<reference evidence="3 4" key="2">
    <citation type="submission" date="2014-03" db="EMBL/GenBank/DDBJ databases">
        <title>Draft Genome Sequences of Four Burkholderia Strains.</title>
        <authorList>
            <person name="Liu X.Y."/>
            <person name="Li C.X."/>
            <person name="Xu J.H."/>
        </authorList>
    </citation>
    <scope>NUCLEOTIDE SEQUENCE [LARGE SCALE GENOMIC DNA]</scope>
    <source>
        <strain evidence="3 4">R27</strain>
    </source>
</reference>
<keyword evidence="5" id="KW-1185">Reference proteome</keyword>
<organism evidence="3 4">
    <name type="scientific">Caballeronia grimmiae</name>
    <dbReference type="NCBI Taxonomy" id="1071679"/>
    <lineage>
        <taxon>Bacteria</taxon>
        <taxon>Pseudomonadati</taxon>
        <taxon>Pseudomonadota</taxon>
        <taxon>Betaproteobacteria</taxon>
        <taxon>Burkholderiales</taxon>
        <taxon>Burkholderiaceae</taxon>
        <taxon>Caballeronia</taxon>
    </lineage>
</organism>
<dbReference type="PANTHER" id="PTHR33215:SF13">
    <property type="entry name" value="PROTEIN DISTAL ANTENNA"/>
    <property type="match status" value="1"/>
</dbReference>
<dbReference type="AlphaFoldDB" id="A0A069NGI4"/>
<dbReference type="PANTHER" id="PTHR33215">
    <property type="entry name" value="PROTEIN DISTAL ANTENNA"/>
    <property type="match status" value="1"/>
</dbReference>
<evidence type="ECO:0000313" key="2">
    <source>
        <dbReference type="EMBL" id="GGD70094.1"/>
    </source>
</evidence>
<keyword evidence="1" id="KW-0175">Coiled coil</keyword>
<dbReference type="Pfam" id="PF01527">
    <property type="entry name" value="HTH_Tnp_1"/>
    <property type="match status" value="1"/>
</dbReference>
<feature type="coiled-coil region" evidence="1">
    <location>
        <begin position="72"/>
        <end position="99"/>
    </location>
</feature>
<evidence type="ECO:0000256" key="1">
    <source>
        <dbReference type="SAM" id="Coils"/>
    </source>
</evidence>
<reference evidence="5" key="3">
    <citation type="journal article" date="2019" name="Int. J. Syst. Evol. Microbiol.">
        <title>The Global Catalogue of Microorganisms (GCM) 10K type strain sequencing project: providing services to taxonomists for standard genome sequencing and annotation.</title>
        <authorList>
            <consortium name="The Broad Institute Genomics Platform"/>
            <consortium name="The Broad Institute Genome Sequencing Center for Infectious Disease"/>
            <person name="Wu L."/>
            <person name="Ma J."/>
        </authorList>
    </citation>
    <scope>NUCLEOTIDE SEQUENCE [LARGE SCALE GENOMIC DNA]</scope>
    <source>
        <strain evidence="5">CGMCC 1.11013</strain>
    </source>
</reference>
<reference evidence="2" key="1">
    <citation type="journal article" date="2014" name="Int. J. Syst. Evol. Microbiol.">
        <title>Complete genome of a new Firmicutes species belonging to the dominant human colonic microbiota ('Ruminococcus bicirculans') reveals two chromosomes and a selective capacity to utilize plant glucans.</title>
        <authorList>
            <consortium name="NISC Comparative Sequencing Program"/>
            <person name="Wegmann U."/>
            <person name="Louis P."/>
            <person name="Goesmann A."/>
            <person name="Henrissat B."/>
            <person name="Duncan S.H."/>
            <person name="Flint H.J."/>
        </authorList>
    </citation>
    <scope>NUCLEOTIDE SEQUENCE</scope>
    <source>
        <strain evidence="2">CGMCC 1.11013</strain>
    </source>
</reference>
<dbReference type="Proteomes" id="UP000597138">
    <property type="component" value="Unassembled WGS sequence"/>
</dbReference>
<dbReference type="GO" id="GO:0004803">
    <property type="term" value="F:transposase activity"/>
    <property type="evidence" value="ECO:0007669"/>
    <property type="project" value="InterPro"/>
</dbReference>
<dbReference type="eggNOG" id="COG2963">
    <property type="taxonomic scope" value="Bacteria"/>
</dbReference>
<dbReference type="GO" id="GO:0006313">
    <property type="term" value="P:DNA transposition"/>
    <property type="evidence" value="ECO:0007669"/>
    <property type="project" value="InterPro"/>
</dbReference>
<protein>
    <submittedName>
        <fullName evidence="2 3">Transposase</fullName>
    </submittedName>
</protein>
<sequence>MSEKLVPKRQYTDEFKVEAIRLAESVGQHEAARRLGVPVATLGNWSRRSRSAKSIGEVGSHEVKSTRSTRPINELEAENSRLRKELASARLDIEILRKATAYFVKGSR</sequence>
<dbReference type="Proteomes" id="UP000027439">
    <property type="component" value="Unassembled WGS sequence"/>
</dbReference>
<dbReference type="Gene3D" id="1.10.10.60">
    <property type="entry name" value="Homeodomain-like"/>
    <property type="match status" value="1"/>
</dbReference>